<feature type="domain" description="Methyltransferase type 11" evidence="2">
    <location>
        <begin position="40"/>
        <end position="135"/>
    </location>
</feature>
<evidence type="ECO:0000259" key="2">
    <source>
        <dbReference type="Pfam" id="PF08241"/>
    </source>
</evidence>
<dbReference type="InterPro" id="IPR013216">
    <property type="entry name" value="Methyltransf_11"/>
</dbReference>
<dbReference type="CDD" id="cd02440">
    <property type="entry name" value="AdoMet_MTases"/>
    <property type="match status" value="1"/>
</dbReference>
<dbReference type="EMBL" id="JAJKFW010000012">
    <property type="protein sequence ID" value="MCC9641789.1"/>
    <property type="molecule type" value="Genomic_DNA"/>
</dbReference>
<evidence type="ECO:0000313" key="4">
    <source>
        <dbReference type="Proteomes" id="UP001430306"/>
    </source>
</evidence>
<dbReference type="Pfam" id="PF08241">
    <property type="entry name" value="Methyltransf_11"/>
    <property type="match status" value="1"/>
</dbReference>
<dbReference type="SUPFAM" id="SSF53335">
    <property type="entry name" value="S-adenosyl-L-methionine-dependent methyltransferases"/>
    <property type="match status" value="1"/>
</dbReference>
<dbReference type="Gene3D" id="3.40.50.150">
    <property type="entry name" value="Vaccinia Virus protein VP39"/>
    <property type="match status" value="1"/>
</dbReference>
<evidence type="ECO:0000313" key="3">
    <source>
        <dbReference type="EMBL" id="MCC9641789.1"/>
    </source>
</evidence>
<keyword evidence="3" id="KW-0489">Methyltransferase</keyword>
<dbReference type="GO" id="GO:0032259">
    <property type="term" value="P:methylation"/>
    <property type="evidence" value="ECO:0007669"/>
    <property type="project" value="UniProtKB-KW"/>
</dbReference>
<comment type="caution">
    <text evidence="3">The sequence shown here is derived from an EMBL/GenBank/DDBJ whole genome shotgun (WGS) entry which is preliminary data.</text>
</comment>
<name>A0ABS8NE18_9BACT</name>
<keyword evidence="3" id="KW-0808">Transferase</keyword>
<dbReference type="Proteomes" id="UP001430306">
    <property type="component" value="Unassembled WGS sequence"/>
</dbReference>
<evidence type="ECO:0000256" key="1">
    <source>
        <dbReference type="SAM" id="MobiDB-lite"/>
    </source>
</evidence>
<sequence>MTASGSPLCQIVSDQELVNPLKTVDGAGWLGDDITGAKVLCLAAGGGRQSSLYAAAGARVTVVDLSPAMLEQDRVAARQRGHQVELIEGSMDDLSMLPVAHFDIVIHPVSTCYLPSITAVYAQVARVIRGGGLYISQHKSPTSLQASTQPRTSVNGSPRYAIEHAYYRNDPSANPAGNVPIPPSDNNPVAARLREPGAVEFLHRWEEMIGGLCRCGFVIEDLSEPLHAKRDAEPGSFADRARYIAPYVRIKARRSKNGGLGRAGLRSEGAAVEFLGGEFLGGGLLEDRASSESPTPKLWIPEN</sequence>
<reference evidence="3" key="1">
    <citation type="submission" date="2021-11" db="EMBL/GenBank/DDBJ databases">
        <title>Genome sequence.</title>
        <authorList>
            <person name="Sun Q."/>
        </authorList>
    </citation>
    <scope>NUCLEOTIDE SEQUENCE</scope>
    <source>
        <strain evidence="3">JC740</strain>
    </source>
</reference>
<keyword evidence="4" id="KW-1185">Reference proteome</keyword>
<dbReference type="InterPro" id="IPR029063">
    <property type="entry name" value="SAM-dependent_MTases_sf"/>
</dbReference>
<dbReference type="GO" id="GO:0008168">
    <property type="term" value="F:methyltransferase activity"/>
    <property type="evidence" value="ECO:0007669"/>
    <property type="project" value="UniProtKB-KW"/>
</dbReference>
<feature type="region of interest" description="Disordered" evidence="1">
    <location>
        <begin position="282"/>
        <end position="303"/>
    </location>
</feature>
<proteinExistence type="predicted"/>
<gene>
    <name evidence="3" type="ORF">LOC71_05845</name>
</gene>
<accession>A0ABS8NE18</accession>
<dbReference type="RefSeq" id="WP_230272201.1">
    <property type="nucleotide sequence ID" value="NZ_JAJKFW010000012.1"/>
</dbReference>
<protein>
    <submittedName>
        <fullName evidence="3">Methyltransferase domain-containing protein</fullName>
    </submittedName>
</protein>
<organism evidence="3 4">
    <name type="scientific">Rhodopirellula halodulae</name>
    <dbReference type="NCBI Taxonomy" id="2894198"/>
    <lineage>
        <taxon>Bacteria</taxon>
        <taxon>Pseudomonadati</taxon>
        <taxon>Planctomycetota</taxon>
        <taxon>Planctomycetia</taxon>
        <taxon>Pirellulales</taxon>
        <taxon>Pirellulaceae</taxon>
        <taxon>Rhodopirellula</taxon>
    </lineage>
</organism>